<protein>
    <submittedName>
        <fullName evidence="1">Uncharacterized protein</fullName>
    </submittedName>
</protein>
<proteinExistence type="predicted"/>
<dbReference type="Proteomes" id="UP000314294">
    <property type="component" value="Unassembled WGS sequence"/>
</dbReference>
<dbReference type="AlphaFoldDB" id="A0A4Z2GX16"/>
<keyword evidence="2" id="KW-1185">Reference proteome</keyword>
<accession>A0A4Z2GX16</accession>
<gene>
    <name evidence="1" type="ORF">EYF80_032521</name>
</gene>
<dbReference type="EMBL" id="SRLO01000409">
    <property type="protein sequence ID" value="TNN57262.1"/>
    <property type="molecule type" value="Genomic_DNA"/>
</dbReference>
<reference evidence="1 2" key="1">
    <citation type="submission" date="2019-03" db="EMBL/GenBank/DDBJ databases">
        <title>First draft genome of Liparis tanakae, snailfish: a comprehensive survey of snailfish specific genes.</title>
        <authorList>
            <person name="Kim W."/>
            <person name="Song I."/>
            <person name="Jeong J.-H."/>
            <person name="Kim D."/>
            <person name="Kim S."/>
            <person name="Ryu S."/>
            <person name="Song J.Y."/>
            <person name="Lee S.K."/>
        </authorList>
    </citation>
    <scope>NUCLEOTIDE SEQUENCE [LARGE SCALE GENOMIC DNA]</scope>
    <source>
        <tissue evidence="1">Muscle</tissue>
    </source>
</reference>
<organism evidence="1 2">
    <name type="scientific">Liparis tanakae</name>
    <name type="common">Tanaka's snailfish</name>
    <dbReference type="NCBI Taxonomy" id="230148"/>
    <lineage>
        <taxon>Eukaryota</taxon>
        <taxon>Metazoa</taxon>
        <taxon>Chordata</taxon>
        <taxon>Craniata</taxon>
        <taxon>Vertebrata</taxon>
        <taxon>Euteleostomi</taxon>
        <taxon>Actinopterygii</taxon>
        <taxon>Neopterygii</taxon>
        <taxon>Teleostei</taxon>
        <taxon>Neoteleostei</taxon>
        <taxon>Acanthomorphata</taxon>
        <taxon>Eupercaria</taxon>
        <taxon>Perciformes</taxon>
        <taxon>Cottioidei</taxon>
        <taxon>Cottales</taxon>
        <taxon>Liparidae</taxon>
        <taxon>Liparis</taxon>
    </lineage>
</organism>
<evidence type="ECO:0000313" key="2">
    <source>
        <dbReference type="Proteomes" id="UP000314294"/>
    </source>
</evidence>
<evidence type="ECO:0000313" key="1">
    <source>
        <dbReference type="EMBL" id="TNN57262.1"/>
    </source>
</evidence>
<name>A0A4Z2GX16_9TELE</name>
<comment type="caution">
    <text evidence="1">The sequence shown here is derived from an EMBL/GenBank/DDBJ whole genome shotgun (WGS) entry which is preliminary data.</text>
</comment>
<sequence length="185" mass="19767">MTSEMGERGVDITIGRVLMTVNRAVLGPGEPAGLGSQPAAPLPLFHSLLGWSNEHIISLAPCQQQHTRGACGLLAQSGGCLLTKCPGVGERESFSPADPGTSKRGHFICRYCGHLYQAHTAAGVRQGFLARGGVGREQCEHNGLVEDCEIAVCQGKTRGQLWAPVAERVGRDSWKEAPLTERRRG</sequence>